<comment type="function">
    <text evidence="10">Channel that opens in response to stretch forces in the membrane lipid bilayer. May participate in the regulation of osmotic pressure changes within the cell.</text>
</comment>
<keyword evidence="5 10" id="KW-0812">Transmembrane</keyword>
<comment type="subcellular location">
    <subcellularLocation>
        <location evidence="1 10">Cell membrane</location>
        <topology evidence="1 10">Multi-pass membrane protein</topology>
    </subcellularLocation>
</comment>
<dbReference type="InterPro" id="IPR036019">
    <property type="entry name" value="MscL_channel"/>
</dbReference>
<comment type="subunit">
    <text evidence="10">Homopentamer.</text>
</comment>
<evidence type="ECO:0000256" key="2">
    <source>
        <dbReference type="ARBA" id="ARBA00007254"/>
    </source>
</evidence>
<protein>
    <recommendedName>
        <fullName evidence="10">Large-conductance mechanosensitive channel</fullName>
    </recommendedName>
</protein>
<evidence type="ECO:0000256" key="8">
    <source>
        <dbReference type="ARBA" id="ARBA00023136"/>
    </source>
</evidence>
<evidence type="ECO:0000256" key="1">
    <source>
        <dbReference type="ARBA" id="ARBA00004651"/>
    </source>
</evidence>
<reference evidence="11" key="2">
    <citation type="journal article" date="2021" name="Microbiome">
        <title>Successional dynamics and alternative stable states in a saline activated sludge microbial community over 9 years.</title>
        <authorList>
            <person name="Wang Y."/>
            <person name="Ye J."/>
            <person name="Ju F."/>
            <person name="Liu L."/>
            <person name="Boyd J.A."/>
            <person name="Deng Y."/>
            <person name="Parks D.H."/>
            <person name="Jiang X."/>
            <person name="Yin X."/>
            <person name="Woodcroft B.J."/>
            <person name="Tyson G.W."/>
            <person name="Hugenholtz P."/>
            <person name="Polz M.F."/>
            <person name="Zhang T."/>
        </authorList>
    </citation>
    <scope>NUCLEOTIDE SEQUENCE</scope>
    <source>
        <strain evidence="11">HKST-UBA12</strain>
    </source>
</reference>
<evidence type="ECO:0000256" key="7">
    <source>
        <dbReference type="ARBA" id="ARBA00023065"/>
    </source>
</evidence>
<comment type="similarity">
    <text evidence="2 10">Belongs to the MscL family.</text>
</comment>
<evidence type="ECO:0000313" key="11">
    <source>
        <dbReference type="EMBL" id="MCA9379248.1"/>
    </source>
</evidence>
<gene>
    <name evidence="10 11" type="primary">mscL</name>
    <name evidence="11" type="ORF">KC640_02360</name>
</gene>
<dbReference type="Proteomes" id="UP000760819">
    <property type="component" value="Unassembled WGS sequence"/>
</dbReference>
<dbReference type="Gene3D" id="1.10.1200.120">
    <property type="entry name" value="Large-conductance mechanosensitive channel, MscL, domain 1"/>
    <property type="match status" value="1"/>
</dbReference>
<feature type="transmembrane region" description="Helical" evidence="10">
    <location>
        <begin position="82"/>
        <end position="101"/>
    </location>
</feature>
<evidence type="ECO:0000256" key="5">
    <source>
        <dbReference type="ARBA" id="ARBA00022692"/>
    </source>
</evidence>
<dbReference type="PANTHER" id="PTHR30266:SF2">
    <property type="entry name" value="LARGE-CONDUCTANCE MECHANOSENSITIVE CHANNEL"/>
    <property type="match status" value="1"/>
</dbReference>
<sequence>MFKEFQEFIARGNVIDLAVGVVIGAAFTGIVNSLVKDVIMPPVGYLTGQVDFSALYINLSPDVFATLADAEAAGAPVIKYGIFLNALINFLIVAIVVFLIVKQVNRLKRKEEVVKQKEEPIGRKCPFCYKEVHEKATRCPHCTSELG</sequence>
<organism evidence="11 12">
    <name type="scientific">Candidatus Dojkabacteria bacterium</name>
    <dbReference type="NCBI Taxonomy" id="2099670"/>
    <lineage>
        <taxon>Bacteria</taxon>
        <taxon>Candidatus Dojkabacteria</taxon>
    </lineage>
</organism>
<proteinExistence type="inferred from homology"/>
<dbReference type="InterPro" id="IPR019823">
    <property type="entry name" value="Mechanosensitive_channel_CS"/>
</dbReference>
<keyword evidence="4 10" id="KW-1003">Cell membrane</keyword>
<reference evidence="11" key="1">
    <citation type="submission" date="2020-04" db="EMBL/GenBank/DDBJ databases">
        <authorList>
            <person name="Zhang T."/>
        </authorList>
    </citation>
    <scope>NUCLEOTIDE SEQUENCE</scope>
    <source>
        <strain evidence="11">HKST-UBA12</strain>
    </source>
</reference>
<dbReference type="SUPFAM" id="SSF81330">
    <property type="entry name" value="Gated mechanosensitive channel"/>
    <property type="match status" value="1"/>
</dbReference>
<dbReference type="EMBL" id="JAGQLI010000119">
    <property type="protein sequence ID" value="MCA9379248.1"/>
    <property type="molecule type" value="Genomic_DNA"/>
</dbReference>
<dbReference type="Pfam" id="PF01741">
    <property type="entry name" value="MscL"/>
    <property type="match status" value="1"/>
</dbReference>
<dbReference type="InterPro" id="IPR001185">
    <property type="entry name" value="MS_channel"/>
</dbReference>
<comment type="caution">
    <text evidence="11">The sequence shown here is derived from an EMBL/GenBank/DDBJ whole genome shotgun (WGS) entry which is preliminary data.</text>
</comment>
<accession>A0A955KZM7</accession>
<evidence type="ECO:0000256" key="4">
    <source>
        <dbReference type="ARBA" id="ARBA00022475"/>
    </source>
</evidence>
<dbReference type="InterPro" id="IPR037673">
    <property type="entry name" value="MSC/AndL"/>
</dbReference>
<keyword evidence="8 10" id="KW-0472">Membrane</keyword>
<evidence type="ECO:0000256" key="10">
    <source>
        <dbReference type="HAMAP-Rule" id="MF_00115"/>
    </source>
</evidence>
<evidence type="ECO:0000256" key="3">
    <source>
        <dbReference type="ARBA" id="ARBA00022448"/>
    </source>
</evidence>
<keyword evidence="7 10" id="KW-0406">Ion transport</keyword>
<keyword evidence="3 10" id="KW-0813">Transport</keyword>
<evidence type="ECO:0000256" key="9">
    <source>
        <dbReference type="ARBA" id="ARBA00023303"/>
    </source>
</evidence>
<keyword evidence="6 10" id="KW-1133">Transmembrane helix</keyword>
<feature type="transmembrane region" description="Helical" evidence="10">
    <location>
        <begin position="12"/>
        <end position="35"/>
    </location>
</feature>
<evidence type="ECO:0000256" key="6">
    <source>
        <dbReference type="ARBA" id="ARBA00022989"/>
    </source>
</evidence>
<dbReference type="HAMAP" id="MF_00115">
    <property type="entry name" value="MscL"/>
    <property type="match status" value="1"/>
</dbReference>
<dbReference type="PANTHER" id="PTHR30266">
    <property type="entry name" value="MECHANOSENSITIVE CHANNEL MSCL"/>
    <property type="match status" value="1"/>
</dbReference>
<name>A0A955KZM7_9BACT</name>
<dbReference type="NCBIfam" id="TIGR00220">
    <property type="entry name" value="mscL"/>
    <property type="match status" value="1"/>
</dbReference>
<dbReference type="AlphaFoldDB" id="A0A955KZM7"/>
<evidence type="ECO:0000313" key="12">
    <source>
        <dbReference type="Proteomes" id="UP000760819"/>
    </source>
</evidence>
<dbReference type="NCBIfam" id="NF010557">
    <property type="entry name" value="PRK13952.1"/>
    <property type="match status" value="1"/>
</dbReference>
<dbReference type="PRINTS" id="PR01264">
    <property type="entry name" value="MECHCHANNEL"/>
</dbReference>
<dbReference type="GO" id="GO:0005886">
    <property type="term" value="C:plasma membrane"/>
    <property type="evidence" value="ECO:0007669"/>
    <property type="project" value="UniProtKB-SubCell"/>
</dbReference>
<keyword evidence="9 10" id="KW-0407">Ion channel</keyword>
<dbReference type="PROSITE" id="PS01327">
    <property type="entry name" value="MSCL"/>
    <property type="match status" value="1"/>
</dbReference>
<dbReference type="GO" id="GO:0008381">
    <property type="term" value="F:mechanosensitive monoatomic ion channel activity"/>
    <property type="evidence" value="ECO:0007669"/>
    <property type="project" value="UniProtKB-UniRule"/>
</dbReference>